<dbReference type="Proteomes" id="UP000184514">
    <property type="component" value="Unassembled WGS sequence"/>
</dbReference>
<accession>A0A1L9NUP8</accession>
<evidence type="ECO:0000313" key="2">
    <source>
        <dbReference type="Proteomes" id="UP000184514"/>
    </source>
</evidence>
<dbReference type="AlphaFoldDB" id="A0A1L9NUP8"/>
<dbReference type="InterPro" id="IPR046155">
    <property type="entry name" value="DUF6157"/>
</dbReference>
<dbReference type="EMBL" id="MLCB01000159">
    <property type="protein sequence ID" value="OJI93016.1"/>
    <property type="molecule type" value="Genomic_DNA"/>
</dbReference>
<dbReference type="Pfam" id="PF19654">
    <property type="entry name" value="DUF6157"/>
    <property type="match status" value="1"/>
</dbReference>
<dbReference type="RefSeq" id="WP_072631311.1">
    <property type="nucleotide sequence ID" value="NZ_MLCB01000159.1"/>
</dbReference>
<reference evidence="1 2" key="1">
    <citation type="submission" date="2016-10" db="EMBL/GenBank/DDBJ databases">
        <title>Genome sequence of Planktotalea frisia SH6-1.</title>
        <authorList>
            <person name="Poehlein A."/>
            <person name="Bakenhus I."/>
            <person name="Voget S."/>
            <person name="Brinkhoff T."/>
            <person name="Simon M."/>
        </authorList>
    </citation>
    <scope>NUCLEOTIDE SEQUENCE [LARGE SCALE GENOMIC DNA]</scope>
    <source>
        <strain evidence="1 2">SH6-1</strain>
    </source>
</reference>
<protein>
    <submittedName>
        <fullName evidence="1">Uncharacterized protein</fullName>
    </submittedName>
</protein>
<comment type="caution">
    <text evidence="1">The sequence shown here is derived from an EMBL/GenBank/DDBJ whole genome shotgun (WGS) entry which is preliminary data.</text>
</comment>
<dbReference type="STRING" id="696762.PFRI_27910"/>
<sequence length="133" mass="14643">MHSTNYTDVLILPSEDCRTRVATVPDKAGSVAQMLYERIADAPYTLESDDLLSTVAALRKDIPIDEHALFRAEFFSKGQACLRASPLVKSFGWAVHHNSDAKIALIDPASARFAELSHDASIKQVTGMRNKRA</sequence>
<proteinExistence type="predicted"/>
<name>A0A1L9NUP8_9RHOB</name>
<evidence type="ECO:0000313" key="1">
    <source>
        <dbReference type="EMBL" id="OJI93016.1"/>
    </source>
</evidence>
<keyword evidence="2" id="KW-1185">Reference proteome</keyword>
<organism evidence="1 2">
    <name type="scientific">Planktotalea frisia</name>
    <dbReference type="NCBI Taxonomy" id="696762"/>
    <lineage>
        <taxon>Bacteria</taxon>
        <taxon>Pseudomonadati</taxon>
        <taxon>Pseudomonadota</taxon>
        <taxon>Alphaproteobacteria</taxon>
        <taxon>Rhodobacterales</taxon>
        <taxon>Paracoccaceae</taxon>
        <taxon>Planktotalea</taxon>
    </lineage>
</organism>
<gene>
    <name evidence="1" type="ORF">PFRI_27910</name>
</gene>
<dbReference type="OrthoDB" id="2361182at2"/>